<dbReference type="RefSeq" id="WP_012469753.1">
    <property type="nucleotide sequence ID" value="NC_010814.1"/>
</dbReference>
<dbReference type="AlphaFoldDB" id="B3EAH5"/>
<keyword evidence="1" id="KW-0812">Transmembrane</keyword>
<evidence type="ECO:0000313" key="4">
    <source>
        <dbReference type="Proteomes" id="UP000002420"/>
    </source>
</evidence>
<keyword evidence="1" id="KW-1133">Transmembrane helix</keyword>
<dbReference type="OrthoDB" id="5397525at2"/>
<feature type="chain" id="PRO_5002787744" evidence="2">
    <location>
        <begin position="23"/>
        <end position="80"/>
    </location>
</feature>
<proteinExistence type="predicted"/>
<accession>B3EAH5</accession>
<evidence type="ECO:0000256" key="2">
    <source>
        <dbReference type="SAM" id="SignalP"/>
    </source>
</evidence>
<dbReference type="STRING" id="398767.Glov_1697"/>
<dbReference type="KEGG" id="glo:Glov_1697"/>
<evidence type="ECO:0000256" key="1">
    <source>
        <dbReference type="SAM" id="Phobius"/>
    </source>
</evidence>
<protein>
    <submittedName>
        <fullName evidence="3">Uncharacterized protein</fullName>
    </submittedName>
</protein>
<gene>
    <name evidence="3" type="ordered locus">Glov_1697</name>
</gene>
<organism evidence="3 4">
    <name type="scientific">Trichlorobacter lovleyi (strain ATCC BAA-1151 / DSM 17278 / SZ)</name>
    <name type="common">Geobacter lovleyi</name>
    <dbReference type="NCBI Taxonomy" id="398767"/>
    <lineage>
        <taxon>Bacteria</taxon>
        <taxon>Pseudomonadati</taxon>
        <taxon>Thermodesulfobacteriota</taxon>
        <taxon>Desulfuromonadia</taxon>
        <taxon>Geobacterales</taxon>
        <taxon>Geobacteraceae</taxon>
        <taxon>Trichlorobacter</taxon>
    </lineage>
</organism>
<feature type="signal peptide" evidence="2">
    <location>
        <begin position="1"/>
        <end position="22"/>
    </location>
</feature>
<dbReference type="Proteomes" id="UP000002420">
    <property type="component" value="Chromosome"/>
</dbReference>
<keyword evidence="1" id="KW-0472">Membrane</keyword>
<keyword evidence="4" id="KW-1185">Reference proteome</keyword>
<dbReference type="HOGENOM" id="CLU_189842_1_1_7"/>
<dbReference type="EMBL" id="CP001089">
    <property type="protein sequence ID" value="ACD95413.1"/>
    <property type="molecule type" value="Genomic_DNA"/>
</dbReference>
<feature type="transmembrane region" description="Helical" evidence="1">
    <location>
        <begin position="32"/>
        <end position="58"/>
    </location>
</feature>
<keyword evidence="2" id="KW-0732">Signal</keyword>
<sequence>MKTKIANLLISMLGGSATSAFASDGALQDGGGPLIWFFIGFGVLVLMVQAVPALVLLYSMVKAVFSPSETSTTATVTGHK</sequence>
<evidence type="ECO:0000313" key="3">
    <source>
        <dbReference type="EMBL" id="ACD95413.1"/>
    </source>
</evidence>
<reference evidence="3 4" key="1">
    <citation type="submission" date="2008-05" db="EMBL/GenBank/DDBJ databases">
        <title>Complete sequence of chromosome of Geobacter lovleyi SZ.</title>
        <authorList>
            <consortium name="US DOE Joint Genome Institute"/>
            <person name="Lucas S."/>
            <person name="Copeland A."/>
            <person name="Lapidus A."/>
            <person name="Glavina del Rio T."/>
            <person name="Dalin E."/>
            <person name="Tice H."/>
            <person name="Bruce D."/>
            <person name="Goodwin L."/>
            <person name="Pitluck S."/>
            <person name="Chertkov O."/>
            <person name="Meincke L."/>
            <person name="Brettin T."/>
            <person name="Detter J.C."/>
            <person name="Han C."/>
            <person name="Tapia R."/>
            <person name="Kuske C.R."/>
            <person name="Schmutz J."/>
            <person name="Larimer F."/>
            <person name="Land M."/>
            <person name="Hauser L."/>
            <person name="Kyrpides N."/>
            <person name="Mikhailova N."/>
            <person name="Sung Y."/>
            <person name="Fletcher K.E."/>
            <person name="Ritalahti K.M."/>
            <person name="Loeffler F.E."/>
            <person name="Richardson P."/>
        </authorList>
    </citation>
    <scope>NUCLEOTIDE SEQUENCE [LARGE SCALE GENOMIC DNA]</scope>
    <source>
        <strain evidence="4">ATCC BAA-1151 / DSM 17278 / SZ</strain>
    </source>
</reference>
<name>B3EAH5_TRIL1</name>